<dbReference type="GO" id="GO:0017005">
    <property type="term" value="F:3'-tyrosyl-DNA phosphodiesterase activity"/>
    <property type="evidence" value="ECO:0007669"/>
    <property type="project" value="TreeGrafter"/>
</dbReference>
<feature type="compositionally biased region" description="Basic and acidic residues" evidence="4">
    <location>
        <begin position="67"/>
        <end position="78"/>
    </location>
</feature>
<evidence type="ECO:0000256" key="1">
    <source>
        <dbReference type="PIRSR" id="PIRSR610347-1"/>
    </source>
</evidence>
<feature type="compositionally biased region" description="Basic and acidic residues" evidence="4">
    <location>
        <begin position="616"/>
        <end position="631"/>
    </location>
</feature>
<name>A0A5Q3ESX4_FUSFU</name>
<feature type="active site" description="Nucleophile" evidence="1">
    <location>
        <position position="220"/>
    </location>
</feature>
<dbReference type="PROSITE" id="PS50330">
    <property type="entry name" value="UIM"/>
    <property type="match status" value="1"/>
</dbReference>
<feature type="compositionally biased region" description="Low complexity" evidence="4">
    <location>
        <begin position="27"/>
        <end position="41"/>
    </location>
</feature>
<dbReference type="GO" id="GO:0003690">
    <property type="term" value="F:double-stranded DNA binding"/>
    <property type="evidence" value="ECO:0007669"/>
    <property type="project" value="TreeGrafter"/>
</dbReference>
<feature type="compositionally biased region" description="Low complexity" evidence="4">
    <location>
        <begin position="550"/>
        <end position="573"/>
    </location>
</feature>
<reference evidence="5" key="1">
    <citation type="submission" date="2019-05" db="EMBL/GenBank/DDBJ databases">
        <authorList>
            <person name="Piombo E."/>
        </authorList>
    </citation>
    <scope>NUCLEOTIDE SEQUENCE</scope>
    <source>
        <strain evidence="5">C2S</strain>
    </source>
</reference>
<gene>
    <name evidence="5" type="ORF">C2S_980</name>
</gene>
<evidence type="ECO:0000256" key="3">
    <source>
        <dbReference type="PIRSR" id="PIRSR610347-3"/>
    </source>
</evidence>
<dbReference type="CDD" id="cd09122">
    <property type="entry name" value="PLDc_Tdp1_1"/>
    <property type="match status" value="1"/>
</dbReference>
<evidence type="ECO:0000313" key="6">
    <source>
        <dbReference type="Proteomes" id="UP000760494"/>
    </source>
</evidence>
<feature type="region of interest" description="Disordered" evidence="4">
    <location>
        <begin position="25"/>
        <end position="113"/>
    </location>
</feature>
<feature type="active site" description="Proton donor/acceptor" evidence="1">
    <location>
        <position position="458"/>
    </location>
</feature>
<evidence type="ECO:0000256" key="4">
    <source>
        <dbReference type="SAM" id="MobiDB-lite"/>
    </source>
</evidence>
<feature type="site" description="Interaction with DNA" evidence="3">
    <location>
        <position position="513"/>
    </location>
</feature>
<comment type="caution">
    <text evidence="5">The sequence shown here is derived from an EMBL/GenBank/DDBJ whole genome shotgun (WGS) entry which is preliminary data.</text>
</comment>
<dbReference type="GO" id="GO:0003697">
    <property type="term" value="F:single-stranded DNA binding"/>
    <property type="evidence" value="ECO:0007669"/>
    <property type="project" value="TreeGrafter"/>
</dbReference>
<feature type="compositionally biased region" description="Polar residues" evidence="4">
    <location>
        <begin position="42"/>
        <end position="54"/>
    </location>
</feature>
<feature type="binding site" evidence="2">
    <location>
        <position position="222"/>
    </location>
    <ligand>
        <name>substrate</name>
    </ligand>
</feature>
<dbReference type="AlphaFoldDB" id="A0A5Q3ESX4"/>
<evidence type="ECO:0000256" key="2">
    <source>
        <dbReference type="PIRSR" id="PIRSR610347-2"/>
    </source>
</evidence>
<proteinExistence type="predicted"/>
<dbReference type="Pfam" id="PF02809">
    <property type="entry name" value="UIM"/>
    <property type="match status" value="1"/>
</dbReference>
<organism evidence="5 6">
    <name type="scientific">Fusarium fujikuroi</name>
    <name type="common">Bakanae and foot rot disease fungus</name>
    <name type="synonym">Gibberella fujikuroi</name>
    <dbReference type="NCBI Taxonomy" id="5127"/>
    <lineage>
        <taxon>Eukaryota</taxon>
        <taxon>Fungi</taxon>
        <taxon>Dikarya</taxon>
        <taxon>Ascomycota</taxon>
        <taxon>Pezizomycotina</taxon>
        <taxon>Sordariomycetes</taxon>
        <taxon>Hypocreomycetidae</taxon>
        <taxon>Hypocreales</taxon>
        <taxon>Nectriaceae</taxon>
        <taxon>Fusarium</taxon>
        <taxon>Fusarium fujikuroi species complex</taxon>
    </lineage>
</organism>
<accession>A0A5Q3ESX4</accession>
<dbReference type="Pfam" id="PF06087">
    <property type="entry name" value="Tyr-DNA_phospho"/>
    <property type="match status" value="1"/>
</dbReference>
<dbReference type="InterPro" id="IPR003903">
    <property type="entry name" value="UIM_dom"/>
</dbReference>
<sequence length="738" mass="80826">MAGSREDPVELGSDMDEDEALRYAIALSLQEQEGQGDQSSQIPPASTSTSHRNGTGSGGASLGLLSLDRKKMEEERLQRLAKRRRSPEDERSVDEVPPAKRMTPSEPSRPVTAPATAHVLPSFVPYPKGAIKRTWAKGYPRTSDDIKIEEVFQKDKLELALLSSYQWDDEWLMSKIDPRKTKLLLLAFADSEAQKSEMLSNAPPGIKFVFPAMNGPGAMHSKLQLLKYPEYLRVVVPTANLVPYDWGETGVMENMVFVIDLPRLKDPANYRQTAFSTELGRFLSATGVGEGMVSSLANYDFSQTKHLGFVYTIPGGHQGDSLKRIGYSGLGTTVAALGLATDEPIEVDFVCASLGSLNYDLVGAIYNACQGDDGMAEYKSRIGRTGAASKSKASNPWQKKLKDRFRIYFPTDETVGRSRGGRNAAGTICVQPKWWRSPTFPTELVRDCVNTRDGLLMHSKMIMVSQTQAGSQLQTRPQTRPEPRHHDSGPAAAEPKTEEMSLGWVYIGSANLSESAWGRIVKDRATGQPKMSCRNWESGVVVRISNPKNSSTVSASFSTSASASAGASSSTKVKAAEDQARSPVRAGKISAEPDKGCDTSQHNHHHYQMQKQNQKQKQEEGLTDTDTHADSDMMSGAVFEGTVPIPMRRPGRRYGEGEEPCIVAMRWDAIGMRQGTADAKMGVGSFQTEDGSTTSIGISNWGFGVEFANQIIKARTRYLGTWRADSLHSKTHANGLKR</sequence>
<feature type="binding site" evidence="2">
    <location>
        <position position="460"/>
    </location>
    <ligand>
        <name>substrate</name>
    </ligand>
</feature>
<feature type="region of interest" description="Disordered" evidence="4">
    <location>
        <begin position="466"/>
        <end position="497"/>
    </location>
</feature>
<dbReference type="SUPFAM" id="SSF56024">
    <property type="entry name" value="Phospholipase D/nuclease"/>
    <property type="match status" value="2"/>
</dbReference>
<dbReference type="GO" id="GO:0006281">
    <property type="term" value="P:DNA repair"/>
    <property type="evidence" value="ECO:0007669"/>
    <property type="project" value="InterPro"/>
</dbReference>
<evidence type="ECO:0000313" key="5">
    <source>
        <dbReference type="EMBL" id="VTT67887.1"/>
    </source>
</evidence>
<feature type="compositionally biased region" description="Polar residues" evidence="4">
    <location>
        <begin position="466"/>
        <end position="478"/>
    </location>
</feature>
<dbReference type="PANTHER" id="PTHR12415">
    <property type="entry name" value="TYROSYL-DNA PHOSPHODIESTERASE 1"/>
    <property type="match status" value="1"/>
</dbReference>
<feature type="compositionally biased region" description="Basic and acidic residues" evidence="4">
    <location>
        <begin position="86"/>
        <end position="98"/>
    </location>
</feature>
<dbReference type="EMBL" id="CABFJX010000223">
    <property type="protein sequence ID" value="VTT67887.1"/>
    <property type="molecule type" value="Genomic_DNA"/>
</dbReference>
<dbReference type="Gene3D" id="3.30.870.10">
    <property type="entry name" value="Endonuclease Chain A"/>
    <property type="match status" value="2"/>
</dbReference>
<dbReference type="InterPro" id="IPR010347">
    <property type="entry name" value="Tdp1"/>
</dbReference>
<feature type="compositionally biased region" description="Basic and acidic residues" evidence="4">
    <location>
        <begin position="479"/>
        <end position="488"/>
    </location>
</feature>
<dbReference type="Proteomes" id="UP000760494">
    <property type="component" value="Unassembled WGS sequence"/>
</dbReference>
<dbReference type="SMART" id="SM00726">
    <property type="entry name" value="UIM"/>
    <property type="match status" value="1"/>
</dbReference>
<feature type="region of interest" description="Disordered" evidence="4">
    <location>
        <begin position="548"/>
        <end position="635"/>
    </location>
</feature>
<dbReference type="PANTHER" id="PTHR12415:SF4">
    <property type="entry name" value="TYROSYL-DNA PHOSPHODIESTERASE DOMAIN-CONTAINING PROTEIN"/>
    <property type="match status" value="1"/>
</dbReference>
<dbReference type="GO" id="GO:0005634">
    <property type="term" value="C:nucleus"/>
    <property type="evidence" value="ECO:0007669"/>
    <property type="project" value="InterPro"/>
</dbReference>
<protein>
    <submittedName>
        <fullName evidence="5">Uncharacterized protein</fullName>
    </submittedName>
</protein>